<dbReference type="Gene3D" id="2.60.210.10">
    <property type="entry name" value="Apoptosis, Tumor Necrosis Factor Receptor Associated Protein 2, Chain A"/>
    <property type="match status" value="1"/>
</dbReference>
<feature type="domain" description="BTB" evidence="2">
    <location>
        <begin position="31"/>
        <end position="101"/>
    </location>
</feature>
<dbReference type="PANTHER" id="PTHR45774:SF3">
    <property type="entry name" value="BTB (POZ) DOMAIN-CONTAINING 2B-RELATED"/>
    <property type="match status" value="1"/>
</dbReference>
<proteinExistence type="predicted"/>
<dbReference type="InterPro" id="IPR008974">
    <property type="entry name" value="TRAF-like"/>
</dbReference>
<dbReference type="InterPro" id="IPR002083">
    <property type="entry name" value="MATH/TRAF_dom"/>
</dbReference>
<evidence type="ECO:0000256" key="1">
    <source>
        <dbReference type="SAM" id="MobiDB-lite"/>
    </source>
</evidence>
<organism evidence="4 5">
    <name type="scientific">Chilo suppressalis</name>
    <name type="common">Asiatic rice borer moth</name>
    <dbReference type="NCBI Taxonomy" id="168631"/>
    <lineage>
        <taxon>Eukaryota</taxon>
        <taxon>Metazoa</taxon>
        <taxon>Ecdysozoa</taxon>
        <taxon>Arthropoda</taxon>
        <taxon>Hexapoda</taxon>
        <taxon>Insecta</taxon>
        <taxon>Pterygota</taxon>
        <taxon>Neoptera</taxon>
        <taxon>Endopterygota</taxon>
        <taxon>Lepidoptera</taxon>
        <taxon>Glossata</taxon>
        <taxon>Ditrysia</taxon>
        <taxon>Pyraloidea</taxon>
        <taxon>Crambidae</taxon>
        <taxon>Crambinae</taxon>
        <taxon>Chilo</taxon>
    </lineage>
</organism>
<dbReference type="CDD" id="cd00121">
    <property type="entry name" value="MATH"/>
    <property type="match status" value="1"/>
</dbReference>
<keyword evidence="5" id="KW-1185">Reference proteome</keyword>
<dbReference type="Pfam" id="PF00651">
    <property type="entry name" value="BTB"/>
    <property type="match status" value="1"/>
</dbReference>
<dbReference type="Gene3D" id="3.30.710.10">
    <property type="entry name" value="Potassium Channel Kv1.1, Chain A"/>
    <property type="match status" value="1"/>
</dbReference>
<evidence type="ECO:0000259" key="2">
    <source>
        <dbReference type="PROSITE" id="PS50097"/>
    </source>
</evidence>
<dbReference type="InterPro" id="IPR011333">
    <property type="entry name" value="SKP1/BTB/POZ_sf"/>
</dbReference>
<dbReference type="SUPFAM" id="SSF49599">
    <property type="entry name" value="TRAF domain-like"/>
    <property type="match status" value="1"/>
</dbReference>
<evidence type="ECO:0000259" key="3">
    <source>
        <dbReference type="PROSITE" id="PS50144"/>
    </source>
</evidence>
<evidence type="ECO:0008006" key="6">
    <source>
        <dbReference type="Google" id="ProtNLM"/>
    </source>
</evidence>
<dbReference type="Gene3D" id="1.25.40.420">
    <property type="match status" value="1"/>
</dbReference>
<dbReference type="PROSITE" id="PS50144">
    <property type="entry name" value="MATH"/>
    <property type="match status" value="1"/>
</dbReference>
<dbReference type="EMBL" id="OU963896">
    <property type="protein sequence ID" value="CAH2988448.1"/>
    <property type="molecule type" value="Genomic_DNA"/>
</dbReference>
<dbReference type="InterPro" id="IPR000210">
    <property type="entry name" value="BTB/POZ_dom"/>
</dbReference>
<evidence type="ECO:0000313" key="5">
    <source>
        <dbReference type="Proteomes" id="UP001153292"/>
    </source>
</evidence>
<dbReference type="SMART" id="SM00225">
    <property type="entry name" value="BTB"/>
    <property type="match status" value="1"/>
</dbReference>
<protein>
    <recommendedName>
        <fullName evidence="6">BTB domain-containing protein</fullName>
    </recommendedName>
</protein>
<name>A0ABN8LA94_CHISP</name>
<dbReference type="Pfam" id="PF07707">
    <property type="entry name" value="BACK"/>
    <property type="match status" value="1"/>
</dbReference>
<dbReference type="SUPFAM" id="SSF54695">
    <property type="entry name" value="POZ domain"/>
    <property type="match status" value="1"/>
</dbReference>
<dbReference type="PANTHER" id="PTHR45774">
    <property type="entry name" value="BTB/POZ DOMAIN-CONTAINING"/>
    <property type="match status" value="1"/>
</dbReference>
<feature type="region of interest" description="Disordered" evidence="1">
    <location>
        <begin position="267"/>
        <end position="289"/>
    </location>
</feature>
<dbReference type="Proteomes" id="UP001153292">
    <property type="component" value="Chromosome 3"/>
</dbReference>
<evidence type="ECO:0000313" key="4">
    <source>
        <dbReference type="EMBL" id="CAH2988448.1"/>
    </source>
</evidence>
<dbReference type="PROSITE" id="PS50097">
    <property type="entry name" value="BTB"/>
    <property type="match status" value="1"/>
</dbReference>
<gene>
    <name evidence="4" type="ORF">CHILSU_LOCUS7923</name>
</gene>
<sequence>MASATPGRDWQLGCMELKQRGAHLLQSSQWSDCSFLVGSDSNRITIKAHKLVLACASPVFEAMFYGGMAEKDGPVEILDVEPEAFETLLRYIYTDKAEISSFERACSVYYSAKKYMLPYLEKECTWYISLNLNPKNVCRAYELAQLFEEKLLMDKCVKILTNSTKEVINEDSFEEADIGTLLTLLSQDTLSIDNELDLFHAIEKYANIHTSRKRSLDISDSLKKCHTKKPRQSLDALGEALVNMFEVTKEFQEHNMEVNNNRTPTKTLDHQAGPVEAPFSKDNQNSACDSNNNDASLSCSLDSENSDTVRWDLRPAVCKIRFLTLTAAQFAGGPARSVLLSQAESFAVLMNILSSQAPVPMPQGFSTSRTIRSQQLVPQEPEAESASEVVFRFTVLNFKTRRRSVESRPFSYLDMQWSIKIVPRFETDTYGLEFKYFGLYLKCAGRSGSAWSAKVRARVTLVSHDRARACVIRATCIMLAHVLA</sequence>
<reference evidence="4" key="1">
    <citation type="submission" date="2021-12" db="EMBL/GenBank/DDBJ databases">
        <authorList>
            <person name="King R."/>
        </authorList>
    </citation>
    <scope>NUCLEOTIDE SEQUENCE</scope>
</reference>
<dbReference type="InterPro" id="IPR011705">
    <property type="entry name" value="BACK"/>
</dbReference>
<feature type="domain" description="MATH" evidence="3">
    <location>
        <begin position="388"/>
        <end position="484"/>
    </location>
</feature>
<accession>A0ABN8LA94</accession>